<feature type="compositionally biased region" description="Polar residues" evidence="5">
    <location>
        <begin position="65"/>
        <end position="80"/>
    </location>
</feature>
<sequence length="358" mass="39795">MSTDGTGHTPEQMEPPASPPPEYPTFPLEYDMNAPVAPSAPEANSFLPPSYDMVTQAGYAAYPLSQPNSQPDPVSTNTNKSDAHHGEDAGYAGYGPPSSQPYSPPDPVSTNTNRIDPYHAAVEAYTRNRDLGFDDSNIKSIFIRKVFLVLTAQLMVTCGFVAIFTIFKGIRDFVQKNIWIYIMSYIVFFIWIFAICLSDSLLRKRPCNMVTLFILTLLLSFLLGMIASFHDTEWVLMAVGITATVCFTVVLFTFQSKFKFTSCYGVLFVCLMVLIIFGILCIVMPHKILQVVYAGVGALIFSCFLALDMQLQFWTDNKDHPLSPDEIVYSALNPYAHIAYILLCFLYVASVSNSGQCT</sequence>
<dbReference type="OrthoDB" id="7933078at2759"/>
<dbReference type="AlphaFoldDB" id="A0A3B3CRB4"/>
<dbReference type="Pfam" id="PF01027">
    <property type="entry name" value="Bax1-I"/>
    <property type="match status" value="1"/>
</dbReference>
<evidence type="ECO:0000256" key="4">
    <source>
        <dbReference type="ARBA" id="ARBA00023136"/>
    </source>
</evidence>
<evidence type="ECO:0000256" key="1">
    <source>
        <dbReference type="ARBA" id="ARBA00004141"/>
    </source>
</evidence>
<reference evidence="7" key="1">
    <citation type="submission" date="2025-08" db="UniProtKB">
        <authorList>
            <consortium name="Ensembl"/>
        </authorList>
    </citation>
    <scope>IDENTIFICATION</scope>
</reference>
<dbReference type="RefSeq" id="XP_024123919.1">
    <property type="nucleotide sequence ID" value="XM_024268151.2"/>
</dbReference>
<keyword evidence="2 6" id="KW-0812">Transmembrane</keyword>
<feature type="transmembrane region" description="Helical" evidence="6">
    <location>
        <begin position="291"/>
        <end position="307"/>
    </location>
</feature>
<feature type="transmembrane region" description="Helical" evidence="6">
    <location>
        <begin position="209"/>
        <end position="228"/>
    </location>
</feature>
<feature type="region of interest" description="Disordered" evidence="5">
    <location>
        <begin position="1"/>
        <end position="50"/>
    </location>
</feature>
<proteinExistence type="predicted"/>
<dbReference type="GeneTree" id="ENSGT01050000244890"/>
<dbReference type="Ensembl" id="ENSOMET00000035767.1">
    <property type="protein sequence ID" value="ENSOMEP00000019639.1"/>
    <property type="gene ID" value="ENSOMEG00000021457.1"/>
</dbReference>
<evidence type="ECO:0000256" key="2">
    <source>
        <dbReference type="ARBA" id="ARBA00022692"/>
    </source>
</evidence>
<evidence type="ECO:0000256" key="3">
    <source>
        <dbReference type="ARBA" id="ARBA00022989"/>
    </source>
</evidence>
<dbReference type="GO" id="GO:0016020">
    <property type="term" value="C:membrane"/>
    <property type="evidence" value="ECO:0007669"/>
    <property type="project" value="UniProtKB-SubCell"/>
</dbReference>
<reference evidence="7" key="2">
    <citation type="submission" date="2025-09" db="UniProtKB">
        <authorList>
            <consortium name="Ensembl"/>
        </authorList>
    </citation>
    <scope>IDENTIFICATION</scope>
</reference>
<feature type="compositionally biased region" description="Pro residues" evidence="5">
    <location>
        <begin position="98"/>
        <end position="107"/>
    </location>
</feature>
<keyword evidence="4 6" id="KW-0472">Membrane</keyword>
<protein>
    <submittedName>
        <fullName evidence="7">Glutamate receptor, ionotropic, N-methyl D-aspartate-associated protein 1b (glutamate binding)</fullName>
    </submittedName>
</protein>
<feature type="region of interest" description="Disordered" evidence="5">
    <location>
        <begin position="62"/>
        <end position="110"/>
    </location>
</feature>
<dbReference type="KEGG" id="oml:112143910"/>
<dbReference type="PANTHER" id="PTHR23291">
    <property type="entry name" value="BAX INHIBITOR-RELATED"/>
    <property type="match status" value="1"/>
</dbReference>
<dbReference type="Proteomes" id="UP000261560">
    <property type="component" value="Unplaced"/>
</dbReference>
<dbReference type="GO" id="GO:0005794">
    <property type="term" value="C:Golgi apparatus"/>
    <property type="evidence" value="ECO:0007669"/>
    <property type="project" value="TreeGrafter"/>
</dbReference>
<accession>A0A3B3CRB4</accession>
<dbReference type="GO" id="GO:0005783">
    <property type="term" value="C:endoplasmic reticulum"/>
    <property type="evidence" value="ECO:0007669"/>
    <property type="project" value="TreeGrafter"/>
</dbReference>
<organism evidence="7 8">
    <name type="scientific">Oryzias melastigma</name>
    <name type="common">Marine medaka</name>
    <dbReference type="NCBI Taxonomy" id="30732"/>
    <lineage>
        <taxon>Eukaryota</taxon>
        <taxon>Metazoa</taxon>
        <taxon>Chordata</taxon>
        <taxon>Craniata</taxon>
        <taxon>Vertebrata</taxon>
        <taxon>Euteleostomi</taxon>
        <taxon>Actinopterygii</taxon>
        <taxon>Neopterygii</taxon>
        <taxon>Teleostei</taxon>
        <taxon>Neoteleostei</taxon>
        <taxon>Acanthomorphata</taxon>
        <taxon>Ovalentaria</taxon>
        <taxon>Atherinomorphae</taxon>
        <taxon>Beloniformes</taxon>
        <taxon>Adrianichthyidae</taxon>
        <taxon>Oryziinae</taxon>
        <taxon>Oryzias</taxon>
    </lineage>
</organism>
<dbReference type="GeneID" id="112143910"/>
<dbReference type="PaxDb" id="30732-ENSOMEP00000019639"/>
<dbReference type="PANTHER" id="PTHR23291:SF16">
    <property type="entry name" value="PROTEIN LIFEGUARD 1"/>
    <property type="match status" value="1"/>
</dbReference>
<feature type="transmembrane region" description="Helical" evidence="6">
    <location>
        <begin position="266"/>
        <end position="285"/>
    </location>
</feature>
<evidence type="ECO:0000313" key="7">
    <source>
        <dbReference type="Ensembl" id="ENSOMEP00000019639.1"/>
    </source>
</evidence>
<dbReference type="CDD" id="cd10428">
    <property type="entry name" value="LFG_like"/>
    <property type="match status" value="1"/>
</dbReference>
<evidence type="ECO:0000256" key="6">
    <source>
        <dbReference type="SAM" id="Phobius"/>
    </source>
</evidence>
<dbReference type="InterPro" id="IPR006214">
    <property type="entry name" value="Bax_inhibitor_1-related"/>
</dbReference>
<feature type="transmembrane region" description="Helical" evidence="6">
    <location>
        <begin position="327"/>
        <end position="349"/>
    </location>
</feature>
<comment type="subcellular location">
    <subcellularLocation>
        <location evidence="1">Membrane</location>
        <topology evidence="1">Multi-pass membrane protein</topology>
    </subcellularLocation>
</comment>
<keyword evidence="8" id="KW-1185">Reference proteome</keyword>
<evidence type="ECO:0000313" key="8">
    <source>
        <dbReference type="Proteomes" id="UP000261560"/>
    </source>
</evidence>
<dbReference type="GO" id="GO:2001234">
    <property type="term" value="P:negative regulation of apoptotic signaling pathway"/>
    <property type="evidence" value="ECO:0007669"/>
    <property type="project" value="TreeGrafter"/>
</dbReference>
<evidence type="ECO:0000256" key="5">
    <source>
        <dbReference type="SAM" id="MobiDB-lite"/>
    </source>
</evidence>
<keyword evidence="3 6" id="KW-1133">Transmembrane helix</keyword>
<feature type="transmembrane region" description="Helical" evidence="6">
    <location>
        <begin position="146"/>
        <end position="166"/>
    </location>
</feature>
<feature type="transmembrane region" description="Helical" evidence="6">
    <location>
        <begin position="234"/>
        <end position="254"/>
    </location>
</feature>
<feature type="transmembrane region" description="Helical" evidence="6">
    <location>
        <begin position="178"/>
        <end position="197"/>
    </location>
</feature>
<name>A0A3B3CRB4_ORYME</name>